<dbReference type="AlphaFoldDB" id="A0AA88E406"/>
<name>A0AA88E406_FICCA</name>
<protein>
    <submittedName>
        <fullName evidence="1">Uncharacterized protein</fullName>
    </submittedName>
</protein>
<comment type="caution">
    <text evidence="1">The sequence shown here is derived from an EMBL/GenBank/DDBJ whole genome shotgun (WGS) entry which is preliminary data.</text>
</comment>
<gene>
    <name evidence="1" type="ORF">TIFTF001_036570</name>
</gene>
<evidence type="ECO:0000313" key="2">
    <source>
        <dbReference type="Proteomes" id="UP001187192"/>
    </source>
</evidence>
<evidence type="ECO:0000313" key="1">
    <source>
        <dbReference type="EMBL" id="GMN67509.1"/>
    </source>
</evidence>
<accession>A0AA88E406</accession>
<keyword evidence="2" id="KW-1185">Reference proteome</keyword>
<dbReference type="Proteomes" id="UP001187192">
    <property type="component" value="Unassembled WGS sequence"/>
</dbReference>
<sequence>MSQKILLAQQGFSLAYLIKPMSPCLHHMAYIIIKIACSPSHKTTGHLVMCEPKIGLLTKLIALLTSPLLTSSSLPHQGKSLFSKALRHQRQPAIV</sequence>
<organism evidence="1 2">
    <name type="scientific">Ficus carica</name>
    <name type="common">Common fig</name>
    <dbReference type="NCBI Taxonomy" id="3494"/>
    <lineage>
        <taxon>Eukaryota</taxon>
        <taxon>Viridiplantae</taxon>
        <taxon>Streptophyta</taxon>
        <taxon>Embryophyta</taxon>
        <taxon>Tracheophyta</taxon>
        <taxon>Spermatophyta</taxon>
        <taxon>Magnoliopsida</taxon>
        <taxon>eudicotyledons</taxon>
        <taxon>Gunneridae</taxon>
        <taxon>Pentapetalae</taxon>
        <taxon>rosids</taxon>
        <taxon>fabids</taxon>
        <taxon>Rosales</taxon>
        <taxon>Moraceae</taxon>
        <taxon>Ficeae</taxon>
        <taxon>Ficus</taxon>
    </lineage>
</organism>
<proteinExistence type="predicted"/>
<reference evidence="1" key="1">
    <citation type="submission" date="2023-07" db="EMBL/GenBank/DDBJ databases">
        <title>draft genome sequence of fig (Ficus carica).</title>
        <authorList>
            <person name="Takahashi T."/>
            <person name="Nishimura K."/>
        </authorList>
    </citation>
    <scope>NUCLEOTIDE SEQUENCE</scope>
</reference>
<dbReference type="EMBL" id="BTGU01000463">
    <property type="protein sequence ID" value="GMN67509.1"/>
    <property type="molecule type" value="Genomic_DNA"/>
</dbReference>